<dbReference type="InterPro" id="IPR052027">
    <property type="entry name" value="PspC"/>
</dbReference>
<keyword evidence="4" id="KW-1133">Transmembrane helix</keyword>
<dbReference type="KEGG" id="acel:acsn021_23010"/>
<organism evidence="6 7">
    <name type="scientific">Anaerocolumna cellulosilytica</name>
    <dbReference type="NCBI Taxonomy" id="433286"/>
    <lineage>
        <taxon>Bacteria</taxon>
        <taxon>Bacillati</taxon>
        <taxon>Bacillota</taxon>
        <taxon>Clostridia</taxon>
        <taxon>Lachnospirales</taxon>
        <taxon>Lachnospiraceae</taxon>
        <taxon>Anaerocolumna</taxon>
    </lineage>
</organism>
<evidence type="ECO:0000256" key="2">
    <source>
        <dbReference type="ARBA" id="ARBA00022475"/>
    </source>
</evidence>
<evidence type="ECO:0000256" key="5">
    <source>
        <dbReference type="ARBA" id="ARBA00023136"/>
    </source>
</evidence>
<dbReference type="EMBL" id="AP023367">
    <property type="protein sequence ID" value="BCJ94732.1"/>
    <property type="molecule type" value="Genomic_DNA"/>
</dbReference>
<keyword evidence="2" id="KW-1003">Cell membrane</keyword>
<keyword evidence="3" id="KW-0812">Transmembrane</keyword>
<dbReference type="RefSeq" id="WP_184089304.1">
    <property type="nucleotide sequence ID" value="NZ_AP023367.1"/>
</dbReference>
<keyword evidence="7" id="KW-1185">Reference proteome</keyword>
<evidence type="ECO:0000256" key="3">
    <source>
        <dbReference type="ARBA" id="ARBA00022692"/>
    </source>
</evidence>
<dbReference type="Pfam" id="PF04024">
    <property type="entry name" value="PspC"/>
    <property type="match status" value="1"/>
</dbReference>
<keyword evidence="5" id="KW-0472">Membrane</keyword>
<dbReference type="PANTHER" id="PTHR33885:SF3">
    <property type="entry name" value="PHAGE SHOCK PROTEIN C"/>
    <property type="match status" value="1"/>
</dbReference>
<dbReference type="InterPro" id="IPR007168">
    <property type="entry name" value="Phageshock_PspC_N"/>
</dbReference>
<dbReference type="GO" id="GO:0005886">
    <property type="term" value="C:plasma membrane"/>
    <property type="evidence" value="ECO:0007669"/>
    <property type="project" value="UniProtKB-SubCell"/>
</dbReference>
<evidence type="ECO:0000313" key="6">
    <source>
        <dbReference type="EMBL" id="BCJ94732.1"/>
    </source>
</evidence>
<evidence type="ECO:0000313" key="7">
    <source>
        <dbReference type="Proteomes" id="UP000515561"/>
    </source>
</evidence>
<dbReference type="AlphaFoldDB" id="A0A6S6R5M2"/>
<accession>A0A6S6R5M2</accession>
<reference evidence="6 7" key="1">
    <citation type="journal article" date="2016" name="Int. J. Syst. Evol. Microbiol.">
        <title>Descriptions of Anaerotaenia torta gen. nov., sp. nov. and Anaerocolumna cellulosilytica gen. nov., sp. nov. isolated from a methanogenic reactor of cattle waste.</title>
        <authorList>
            <person name="Uek A."/>
            <person name="Ohtaki Y."/>
            <person name="Kaku N."/>
            <person name="Ueki K."/>
        </authorList>
    </citation>
    <scope>NUCLEOTIDE SEQUENCE [LARGE SCALE GENOMIC DNA]</scope>
    <source>
        <strain evidence="6 7">SN021</strain>
    </source>
</reference>
<evidence type="ECO:0000256" key="1">
    <source>
        <dbReference type="ARBA" id="ARBA00004162"/>
    </source>
</evidence>
<protein>
    <submittedName>
        <fullName evidence="6">PspC domain-containing protein</fullName>
    </submittedName>
</protein>
<comment type="subcellular location">
    <subcellularLocation>
        <location evidence="1">Cell membrane</location>
        <topology evidence="1">Single-pass membrane protein</topology>
    </subcellularLocation>
</comment>
<sequence>MEPKKLYRSNTDRVIAGVCAGIAEYINLDPTVVRLLFVIFGLTGAGILAYLVAAAVIPVKL</sequence>
<proteinExistence type="predicted"/>
<evidence type="ECO:0000256" key="4">
    <source>
        <dbReference type="ARBA" id="ARBA00022989"/>
    </source>
</evidence>
<dbReference type="Proteomes" id="UP000515561">
    <property type="component" value="Chromosome"/>
</dbReference>
<name>A0A6S6R5M2_9FIRM</name>
<gene>
    <name evidence="6" type="ORF">acsn021_23010</name>
</gene>
<dbReference type="PANTHER" id="PTHR33885">
    <property type="entry name" value="PHAGE SHOCK PROTEIN C"/>
    <property type="match status" value="1"/>
</dbReference>